<comment type="caution">
    <text evidence="1">The sequence shown here is derived from an EMBL/GenBank/DDBJ whole genome shotgun (WGS) entry which is preliminary data.</text>
</comment>
<dbReference type="Proteomes" id="UP000316759">
    <property type="component" value="Unassembled WGS sequence"/>
</dbReference>
<protein>
    <submittedName>
        <fullName evidence="1">Uncharacterized protein</fullName>
    </submittedName>
</protein>
<keyword evidence="2" id="KW-1185">Reference proteome</keyword>
<gene>
    <name evidence="1" type="ORF">FGIG_00087</name>
</gene>
<organism evidence="1 2">
    <name type="scientific">Fasciola gigantica</name>
    <name type="common">Giant liver fluke</name>
    <dbReference type="NCBI Taxonomy" id="46835"/>
    <lineage>
        <taxon>Eukaryota</taxon>
        <taxon>Metazoa</taxon>
        <taxon>Spiralia</taxon>
        <taxon>Lophotrochozoa</taxon>
        <taxon>Platyhelminthes</taxon>
        <taxon>Trematoda</taxon>
        <taxon>Digenea</taxon>
        <taxon>Plagiorchiida</taxon>
        <taxon>Echinostomata</taxon>
        <taxon>Echinostomatoidea</taxon>
        <taxon>Fasciolidae</taxon>
        <taxon>Fasciola</taxon>
    </lineage>
</organism>
<reference evidence="1 2" key="1">
    <citation type="submission" date="2019-04" db="EMBL/GenBank/DDBJ databases">
        <title>Annotation for the trematode Fasciola gigantica.</title>
        <authorList>
            <person name="Choi Y.-J."/>
        </authorList>
    </citation>
    <scope>NUCLEOTIDE SEQUENCE [LARGE SCALE GENOMIC DNA]</scope>
    <source>
        <strain evidence="1">Uganda_cow_1</strain>
    </source>
</reference>
<dbReference type="AlphaFoldDB" id="A0A504YZP9"/>
<evidence type="ECO:0000313" key="2">
    <source>
        <dbReference type="Proteomes" id="UP000316759"/>
    </source>
</evidence>
<sequence>MVKFRFFTREIFSPNPDLHGSNTRSKNIPFHSKLYLNIRRFQTALWVTTAPEAVTRNPLALRTAHIERGSESVQTRRTEAVKTPGEMVWKSICTMRNVNAHEIADTIIKQFCLSQSPRSENRRELHENNKR</sequence>
<dbReference type="EMBL" id="SUNJ01001222">
    <property type="protein sequence ID" value="TPP66963.1"/>
    <property type="molecule type" value="Genomic_DNA"/>
</dbReference>
<evidence type="ECO:0000313" key="1">
    <source>
        <dbReference type="EMBL" id="TPP66963.1"/>
    </source>
</evidence>
<accession>A0A504YZP9</accession>
<proteinExistence type="predicted"/>
<name>A0A504YZP9_FASGI</name>